<name>A0A9X7YPB3_9GAMM</name>
<dbReference type="Proteomes" id="UP000596074">
    <property type="component" value="Chromosome"/>
</dbReference>
<reference evidence="2 3" key="1">
    <citation type="submission" date="2019-11" db="EMBL/GenBank/DDBJ databases">
        <title>Venatorbacter sp. nov. a predator of Campylobacter and other Gram-negative bacteria.</title>
        <authorList>
            <person name="Saeedi A."/>
            <person name="Cummings N.J."/>
            <person name="Connerton I.F."/>
            <person name="Connerton P.L."/>
        </authorList>
    </citation>
    <scope>NUCLEOTIDE SEQUENCE [LARGE SCALE GENOMIC DNA]</scope>
    <source>
        <strain evidence="2">XL5</strain>
    </source>
</reference>
<gene>
    <name evidence="2" type="ORF">GJQ55_11540</name>
</gene>
<dbReference type="AlphaFoldDB" id="A0A9X7YPB3"/>
<organism evidence="2 3">
    <name type="scientific">Venatoribacter cucullus</name>
    <dbReference type="NCBI Taxonomy" id="2661630"/>
    <lineage>
        <taxon>Bacteria</taxon>
        <taxon>Pseudomonadati</taxon>
        <taxon>Pseudomonadota</taxon>
        <taxon>Gammaproteobacteria</taxon>
        <taxon>Oceanospirillales</taxon>
        <taxon>Oceanospirillaceae</taxon>
        <taxon>Venatoribacter</taxon>
    </lineage>
</organism>
<dbReference type="KEGG" id="vcw:GJQ55_11540"/>
<keyword evidence="1" id="KW-0472">Membrane</keyword>
<feature type="transmembrane region" description="Helical" evidence="1">
    <location>
        <begin position="15"/>
        <end position="36"/>
    </location>
</feature>
<keyword evidence="3" id="KW-1185">Reference proteome</keyword>
<accession>A0A9X7YPB3</accession>
<dbReference type="RefSeq" id="WP_228345125.1">
    <property type="nucleotide sequence ID" value="NZ_CP046056.1"/>
</dbReference>
<protein>
    <submittedName>
        <fullName evidence="2">Uncharacterized protein</fullName>
    </submittedName>
</protein>
<keyword evidence="1" id="KW-1133">Transmembrane helix</keyword>
<keyword evidence="1" id="KW-0812">Transmembrane</keyword>
<evidence type="ECO:0000313" key="2">
    <source>
        <dbReference type="EMBL" id="QQD25063.1"/>
    </source>
</evidence>
<evidence type="ECO:0000256" key="1">
    <source>
        <dbReference type="SAM" id="Phobius"/>
    </source>
</evidence>
<feature type="transmembrane region" description="Helical" evidence="1">
    <location>
        <begin position="42"/>
        <end position="66"/>
    </location>
</feature>
<sequence length="90" mass="10341">MDKHHNQSTSIQARLISLLASLPFSVLTAVFIWMGINKELMYWGGFLSSSYLLTCIMLFAVLALLLPKLFPSILGRIWRGIVSVERWWGW</sequence>
<evidence type="ECO:0000313" key="3">
    <source>
        <dbReference type="Proteomes" id="UP000596074"/>
    </source>
</evidence>
<proteinExistence type="predicted"/>
<dbReference type="EMBL" id="CP046056">
    <property type="protein sequence ID" value="QQD25063.1"/>
    <property type="molecule type" value="Genomic_DNA"/>
</dbReference>